<dbReference type="Pfam" id="PF00441">
    <property type="entry name" value="Acyl-CoA_dh_1"/>
    <property type="match status" value="1"/>
</dbReference>
<evidence type="ECO:0000256" key="6">
    <source>
        <dbReference type="RuleBase" id="RU362125"/>
    </source>
</evidence>
<dbReference type="InterPro" id="IPR009075">
    <property type="entry name" value="AcylCo_DH/oxidase_C"/>
</dbReference>
<feature type="domain" description="Acyl-CoA oxidase/dehydrogenase middle" evidence="8">
    <location>
        <begin position="125"/>
        <end position="213"/>
    </location>
</feature>
<evidence type="ECO:0000256" key="1">
    <source>
        <dbReference type="ARBA" id="ARBA00001974"/>
    </source>
</evidence>
<keyword evidence="4 6" id="KW-0274">FAD</keyword>
<accession>A0A6F8YQZ5</accession>
<evidence type="ECO:0000256" key="5">
    <source>
        <dbReference type="ARBA" id="ARBA00023002"/>
    </source>
</evidence>
<dbReference type="InterPro" id="IPR036250">
    <property type="entry name" value="AcylCo_DH-like_C"/>
</dbReference>
<dbReference type="AlphaFoldDB" id="A0A6F8YQZ5"/>
<protein>
    <submittedName>
        <fullName evidence="9">Acyl-CoA dehydrogenase</fullName>
    </submittedName>
</protein>
<evidence type="ECO:0000256" key="3">
    <source>
        <dbReference type="ARBA" id="ARBA00022630"/>
    </source>
</evidence>
<dbReference type="InterPro" id="IPR046373">
    <property type="entry name" value="Acyl-CoA_Oxase/DH_mid-dom_sf"/>
</dbReference>
<keyword evidence="3 6" id="KW-0285">Flavoprotein</keyword>
<dbReference type="SUPFAM" id="SSF47203">
    <property type="entry name" value="Acyl-CoA dehydrogenase C-terminal domain-like"/>
    <property type="match status" value="1"/>
</dbReference>
<organism evidence="9 10">
    <name type="scientific">Phytohabitans suffuscus</name>
    <dbReference type="NCBI Taxonomy" id="624315"/>
    <lineage>
        <taxon>Bacteria</taxon>
        <taxon>Bacillati</taxon>
        <taxon>Actinomycetota</taxon>
        <taxon>Actinomycetes</taxon>
        <taxon>Micromonosporales</taxon>
        <taxon>Micromonosporaceae</taxon>
    </lineage>
</organism>
<dbReference type="PANTHER" id="PTHR48083">
    <property type="entry name" value="MEDIUM-CHAIN SPECIFIC ACYL-COA DEHYDROGENASE, MITOCHONDRIAL-RELATED"/>
    <property type="match status" value="1"/>
</dbReference>
<name>A0A6F8YQZ5_9ACTN</name>
<dbReference type="KEGG" id="psuu:Psuf_059280"/>
<dbReference type="InterPro" id="IPR006091">
    <property type="entry name" value="Acyl-CoA_Oxase/DH_mid-dom"/>
</dbReference>
<dbReference type="InterPro" id="IPR009100">
    <property type="entry name" value="AcylCoA_DH/oxidase_NM_dom_sf"/>
</dbReference>
<feature type="domain" description="Acyl-CoA dehydrogenase/oxidase C-terminal" evidence="7">
    <location>
        <begin position="235"/>
        <end position="378"/>
    </location>
</feature>
<dbReference type="GO" id="GO:0003995">
    <property type="term" value="F:acyl-CoA dehydrogenase activity"/>
    <property type="evidence" value="ECO:0007669"/>
    <property type="project" value="TreeGrafter"/>
</dbReference>
<dbReference type="Gene3D" id="2.40.110.10">
    <property type="entry name" value="Butyryl-CoA Dehydrogenase, subunit A, domain 2"/>
    <property type="match status" value="1"/>
</dbReference>
<keyword evidence="5 6" id="KW-0560">Oxidoreductase</keyword>
<dbReference type="GO" id="GO:0050660">
    <property type="term" value="F:flavin adenine dinucleotide binding"/>
    <property type="evidence" value="ECO:0007669"/>
    <property type="project" value="InterPro"/>
</dbReference>
<dbReference type="GO" id="GO:0033539">
    <property type="term" value="P:fatty acid beta-oxidation using acyl-CoA dehydrogenase"/>
    <property type="evidence" value="ECO:0007669"/>
    <property type="project" value="TreeGrafter"/>
</dbReference>
<dbReference type="Gene3D" id="1.20.140.10">
    <property type="entry name" value="Butyryl-CoA Dehydrogenase, subunit A, domain 3"/>
    <property type="match status" value="1"/>
</dbReference>
<proteinExistence type="inferred from homology"/>
<evidence type="ECO:0000259" key="8">
    <source>
        <dbReference type="Pfam" id="PF02770"/>
    </source>
</evidence>
<evidence type="ECO:0000313" key="9">
    <source>
        <dbReference type="EMBL" id="BCB88615.1"/>
    </source>
</evidence>
<reference evidence="9 10" key="1">
    <citation type="submission" date="2020-03" db="EMBL/GenBank/DDBJ databases">
        <title>Whole genome shotgun sequence of Phytohabitans suffuscus NBRC 105367.</title>
        <authorList>
            <person name="Komaki H."/>
            <person name="Tamura T."/>
        </authorList>
    </citation>
    <scope>NUCLEOTIDE SEQUENCE [LARGE SCALE GENOMIC DNA]</scope>
    <source>
        <strain evidence="9 10">NBRC 105367</strain>
    </source>
</reference>
<dbReference type="Gene3D" id="1.10.540.10">
    <property type="entry name" value="Acyl-CoA dehydrogenase/oxidase, N-terminal domain"/>
    <property type="match status" value="1"/>
</dbReference>
<dbReference type="InterPro" id="IPR050741">
    <property type="entry name" value="Acyl-CoA_dehydrogenase"/>
</dbReference>
<dbReference type="PANTHER" id="PTHR48083:SF13">
    <property type="entry name" value="ACYL-COA DEHYDROGENASE FAMILY MEMBER 11"/>
    <property type="match status" value="1"/>
</dbReference>
<evidence type="ECO:0000313" key="10">
    <source>
        <dbReference type="Proteomes" id="UP000503011"/>
    </source>
</evidence>
<dbReference type="InterPro" id="IPR037069">
    <property type="entry name" value="AcylCoA_DH/ox_N_sf"/>
</dbReference>
<comment type="similarity">
    <text evidence="2 6">Belongs to the acyl-CoA dehydrogenase family.</text>
</comment>
<reference evidence="9 10" key="2">
    <citation type="submission" date="2020-03" db="EMBL/GenBank/DDBJ databases">
        <authorList>
            <person name="Ichikawa N."/>
            <person name="Kimura A."/>
            <person name="Kitahashi Y."/>
            <person name="Uohara A."/>
        </authorList>
    </citation>
    <scope>NUCLEOTIDE SEQUENCE [LARGE SCALE GENOMIC DNA]</scope>
    <source>
        <strain evidence="9 10">NBRC 105367</strain>
    </source>
</reference>
<keyword evidence="10" id="KW-1185">Reference proteome</keyword>
<dbReference type="EMBL" id="AP022871">
    <property type="protein sequence ID" value="BCB88615.1"/>
    <property type="molecule type" value="Genomic_DNA"/>
</dbReference>
<dbReference type="GO" id="GO:0005737">
    <property type="term" value="C:cytoplasm"/>
    <property type="evidence" value="ECO:0007669"/>
    <property type="project" value="TreeGrafter"/>
</dbReference>
<dbReference type="Proteomes" id="UP000503011">
    <property type="component" value="Chromosome"/>
</dbReference>
<comment type="cofactor">
    <cofactor evidence="1 6">
        <name>FAD</name>
        <dbReference type="ChEBI" id="CHEBI:57692"/>
    </cofactor>
</comment>
<evidence type="ECO:0000256" key="2">
    <source>
        <dbReference type="ARBA" id="ARBA00009347"/>
    </source>
</evidence>
<sequence>MTSAIADSLERFVRECVIPSESAFAAEGGVDTARSSTLTGLQDEARERGLWNLFSSAHPSAALRDLIVLPDLAELVGLSPILAQAALHALNPDALVMELLTALGTDEQRDRWLPRLTDGAIASGYCMSEPDVASSDPRSLRMEAKRSGDGFLVSGRKSWCTGASTPGCRFLVVVAVTEPEADPRRRHSLLLVERNDPGVKVVAERRVLGYSDALRGGHPDIEFQQARGQLLGAAGDGLSAAQQVLGPARMLHSMRLVGTAERALGLMTARLGARNVGGRALASSDLWIDRVGGARIDVEGIRALVRAMVTHPDRALAESIVKAHVPGAVARIVDLAIQAHGADGLSSTTILADLYAHARSLQISDGPDEVHRRVVGRRELRAR</sequence>
<gene>
    <name evidence="9" type="primary">acd_3</name>
    <name evidence="9" type="ORF">Psuf_059280</name>
</gene>
<dbReference type="SUPFAM" id="SSF56645">
    <property type="entry name" value="Acyl-CoA dehydrogenase NM domain-like"/>
    <property type="match status" value="1"/>
</dbReference>
<evidence type="ECO:0000256" key="4">
    <source>
        <dbReference type="ARBA" id="ARBA00022827"/>
    </source>
</evidence>
<dbReference type="Pfam" id="PF02770">
    <property type="entry name" value="Acyl-CoA_dh_M"/>
    <property type="match status" value="1"/>
</dbReference>
<evidence type="ECO:0000259" key="7">
    <source>
        <dbReference type="Pfam" id="PF00441"/>
    </source>
</evidence>
<dbReference type="RefSeq" id="WP_173160127.1">
    <property type="nucleotide sequence ID" value="NZ_AP022871.1"/>
</dbReference>